<organism evidence="1 2">
    <name type="scientific">Oedothorax gibbosus</name>
    <dbReference type="NCBI Taxonomy" id="931172"/>
    <lineage>
        <taxon>Eukaryota</taxon>
        <taxon>Metazoa</taxon>
        <taxon>Ecdysozoa</taxon>
        <taxon>Arthropoda</taxon>
        <taxon>Chelicerata</taxon>
        <taxon>Arachnida</taxon>
        <taxon>Araneae</taxon>
        <taxon>Araneomorphae</taxon>
        <taxon>Entelegynae</taxon>
        <taxon>Araneoidea</taxon>
        <taxon>Linyphiidae</taxon>
        <taxon>Erigoninae</taxon>
        <taxon>Oedothorax</taxon>
    </lineage>
</organism>
<comment type="caution">
    <text evidence="1">The sequence shown here is derived from an EMBL/GenBank/DDBJ whole genome shotgun (WGS) entry which is preliminary data.</text>
</comment>
<name>A0AAV6TI60_9ARAC</name>
<keyword evidence="2" id="KW-1185">Reference proteome</keyword>
<evidence type="ECO:0000313" key="2">
    <source>
        <dbReference type="Proteomes" id="UP000827092"/>
    </source>
</evidence>
<protein>
    <submittedName>
        <fullName evidence="1">Uncharacterized protein</fullName>
    </submittedName>
</protein>
<evidence type="ECO:0000313" key="1">
    <source>
        <dbReference type="EMBL" id="KAG8171552.1"/>
    </source>
</evidence>
<dbReference type="Proteomes" id="UP000827092">
    <property type="component" value="Unassembled WGS sequence"/>
</dbReference>
<gene>
    <name evidence="1" type="ORF">JTE90_025287</name>
</gene>
<dbReference type="AlphaFoldDB" id="A0AAV6TI60"/>
<accession>A0AAV6TI60</accession>
<reference evidence="1 2" key="1">
    <citation type="journal article" date="2022" name="Nat. Ecol. Evol.">
        <title>A masculinizing supergene underlies an exaggerated male reproductive morph in a spider.</title>
        <authorList>
            <person name="Hendrickx F."/>
            <person name="De Corte Z."/>
            <person name="Sonet G."/>
            <person name="Van Belleghem S.M."/>
            <person name="Kostlbacher S."/>
            <person name="Vangestel C."/>
        </authorList>
    </citation>
    <scope>NUCLEOTIDE SEQUENCE [LARGE SCALE GENOMIC DNA]</scope>
    <source>
        <strain evidence="1">W744_W776</strain>
    </source>
</reference>
<sequence>MPGQDEAQRKLWWSVRSRFLDGNRSSDLGLAACKTNRKPSSSWSLRSFLRIAGAHWNSRSHCKANELEALEAETISTYSQTLNG</sequence>
<dbReference type="EMBL" id="JAFNEN010003844">
    <property type="protein sequence ID" value="KAG8171552.1"/>
    <property type="molecule type" value="Genomic_DNA"/>
</dbReference>
<proteinExistence type="predicted"/>